<dbReference type="GO" id="GO:0003755">
    <property type="term" value="F:peptidyl-prolyl cis-trans isomerase activity"/>
    <property type="evidence" value="ECO:0007669"/>
    <property type="project" value="UniProtKB-KW"/>
</dbReference>
<dbReference type="InterPro" id="IPR046357">
    <property type="entry name" value="PPIase_dom_sf"/>
</dbReference>
<feature type="chain" id="PRO_5017197615" description="peptidylprolyl isomerase" evidence="7">
    <location>
        <begin position="20"/>
        <end position="269"/>
    </location>
</feature>
<evidence type="ECO:0000256" key="6">
    <source>
        <dbReference type="PROSITE-ProRule" id="PRU00278"/>
    </source>
</evidence>
<evidence type="ECO:0000256" key="7">
    <source>
        <dbReference type="SAM" id="SignalP"/>
    </source>
</evidence>
<comment type="caution">
    <text evidence="9">The sequence shown here is derived from an EMBL/GenBank/DDBJ whole genome shotgun (WGS) entry which is preliminary data.</text>
</comment>
<dbReference type="PROSITE" id="PS50198">
    <property type="entry name" value="PPIC_PPIASE_2"/>
    <property type="match status" value="1"/>
</dbReference>
<dbReference type="PANTHER" id="PTHR47245">
    <property type="entry name" value="PEPTIDYLPROLYL ISOMERASE"/>
    <property type="match status" value="1"/>
</dbReference>
<dbReference type="InterPro" id="IPR027304">
    <property type="entry name" value="Trigger_fact/SurA_dom_sf"/>
</dbReference>
<evidence type="ECO:0000259" key="8">
    <source>
        <dbReference type="PROSITE" id="PS50198"/>
    </source>
</evidence>
<dbReference type="EC" id="5.2.1.8" evidence="2"/>
<reference evidence="9 10" key="1">
    <citation type="journal article" date="2019" name="ISME J.">
        <title>Genome analyses of uncultured TG2/ZB3 bacteria in 'Margulisbacteria' specifically attached to ectosymbiotic spirochetes of protists in the termite gut.</title>
        <authorList>
            <person name="Utami Y.D."/>
            <person name="Kuwahara H."/>
            <person name="Igai K."/>
            <person name="Murakami T."/>
            <person name="Sugaya K."/>
            <person name="Morikawa T."/>
            <person name="Nagura Y."/>
            <person name="Yuki M."/>
            <person name="Deevong P."/>
            <person name="Inoue T."/>
            <person name="Kihara K."/>
            <person name="Lo N."/>
            <person name="Yamada A."/>
            <person name="Ohkuma M."/>
            <person name="Hongoh Y."/>
        </authorList>
    </citation>
    <scope>NUCLEOTIDE SEQUENCE [LARGE SCALE GENOMIC DNA]</scope>
    <source>
        <strain evidence="9">RsDinE6-01</strain>
    </source>
</reference>
<dbReference type="InterPro" id="IPR000297">
    <property type="entry name" value="PPIase_PpiC"/>
</dbReference>
<dbReference type="PANTHER" id="PTHR47245:SF1">
    <property type="entry name" value="FOLDASE PROTEIN PRSA"/>
    <property type="match status" value="1"/>
</dbReference>
<evidence type="ECO:0000256" key="2">
    <source>
        <dbReference type="ARBA" id="ARBA00013194"/>
    </source>
</evidence>
<dbReference type="InterPro" id="IPR023058">
    <property type="entry name" value="PPIase_PpiC_CS"/>
</dbReference>
<dbReference type="PROSITE" id="PS01096">
    <property type="entry name" value="PPIC_PPIASE_1"/>
    <property type="match status" value="1"/>
</dbReference>
<keyword evidence="5 6" id="KW-0413">Isomerase</keyword>
<dbReference type="Pfam" id="PF13616">
    <property type="entry name" value="Rotamase_3"/>
    <property type="match status" value="1"/>
</dbReference>
<evidence type="ECO:0000256" key="3">
    <source>
        <dbReference type="ARBA" id="ARBA00022729"/>
    </source>
</evidence>
<name>A0A388TK66_9BACT</name>
<dbReference type="AlphaFoldDB" id="A0A388TK66"/>
<accession>A0A388TK66</accession>
<dbReference type="Proteomes" id="UP000282196">
    <property type="component" value="Unassembled WGS sequence"/>
</dbReference>
<proteinExistence type="predicted"/>
<feature type="signal peptide" evidence="7">
    <location>
        <begin position="1"/>
        <end position="19"/>
    </location>
</feature>
<organism evidence="9 10">
    <name type="scientific">Candidatus Termititenax dinenymphae</name>
    <dbReference type="NCBI Taxonomy" id="2218523"/>
    <lineage>
        <taxon>Bacteria</taxon>
        <taxon>Bacillati</taxon>
        <taxon>Candidatus Margulisiibacteriota</taxon>
        <taxon>Candidatus Termititenacia</taxon>
        <taxon>Candidatus Termititenacales</taxon>
        <taxon>Candidatus Termititenacaceae</taxon>
        <taxon>Candidatus Termititenax</taxon>
    </lineage>
</organism>
<comment type="catalytic activity">
    <reaction evidence="1">
        <text>[protein]-peptidylproline (omega=180) = [protein]-peptidylproline (omega=0)</text>
        <dbReference type="Rhea" id="RHEA:16237"/>
        <dbReference type="Rhea" id="RHEA-COMP:10747"/>
        <dbReference type="Rhea" id="RHEA-COMP:10748"/>
        <dbReference type="ChEBI" id="CHEBI:83833"/>
        <dbReference type="ChEBI" id="CHEBI:83834"/>
        <dbReference type="EC" id="5.2.1.8"/>
    </reaction>
</comment>
<dbReference type="InterPro" id="IPR050245">
    <property type="entry name" value="PrsA_foldase"/>
</dbReference>
<dbReference type="EMBL" id="BGZP01000002">
    <property type="protein sequence ID" value="GBR77462.1"/>
    <property type="molecule type" value="Genomic_DNA"/>
</dbReference>
<feature type="domain" description="PpiC" evidence="8">
    <location>
        <begin position="132"/>
        <end position="223"/>
    </location>
</feature>
<protein>
    <recommendedName>
        <fullName evidence="2">peptidylprolyl isomerase</fullName>
        <ecNumber evidence="2">5.2.1.8</ecNumber>
    </recommendedName>
</protein>
<dbReference type="Gene3D" id="1.10.8.1040">
    <property type="match status" value="1"/>
</dbReference>
<keyword evidence="3 7" id="KW-0732">Signal</keyword>
<gene>
    <name evidence="9" type="primary">ppiC</name>
    <name evidence="9" type="ORF">RDn1_121</name>
</gene>
<dbReference type="Gene3D" id="3.10.50.40">
    <property type="match status" value="1"/>
</dbReference>
<sequence length="269" mass="29883">MNKKIVIISFLLAGSLLYGADKVVATVATNNTITDADVQARIDALPSQYIQFYSSPDGKRKILDQLIEEKLLAVEAKELGYAKNAEVLKTLEAVKDEIMTNQYVKDAVSKLSVSDAEITKAYNDNKDKYVQPESVRASHILVDTEAEVKTVQDALKNGKDFAAVAKEYSTDPGSASNGGDLGYFIKDQMVEPFEKAVFALKKGETTKTPVKTQFGWHIIKVVDYKPSTQQALSEVKEDIRAELLRQKQTTRLQSLIDEAKKKYPVKNTL</sequence>
<dbReference type="SUPFAM" id="SSF109998">
    <property type="entry name" value="Triger factor/SurA peptide-binding domain-like"/>
    <property type="match status" value="1"/>
</dbReference>
<dbReference type="SUPFAM" id="SSF54534">
    <property type="entry name" value="FKBP-like"/>
    <property type="match status" value="1"/>
</dbReference>
<keyword evidence="4 6" id="KW-0697">Rotamase</keyword>
<evidence type="ECO:0000313" key="10">
    <source>
        <dbReference type="Proteomes" id="UP000282196"/>
    </source>
</evidence>
<keyword evidence="10" id="KW-1185">Reference proteome</keyword>
<evidence type="ECO:0000256" key="5">
    <source>
        <dbReference type="ARBA" id="ARBA00023235"/>
    </source>
</evidence>
<evidence type="ECO:0000313" key="9">
    <source>
        <dbReference type="EMBL" id="GBR77462.1"/>
    </source>
</evidence>
<evidence type="ECO:0000256" key="4">
    <source>
        <dbReference type="ARBA" id="ARBA00023110"/>
    </source>
</evidence>
<evidence type="ECO:0000256" key="1">
    <source>
        <dbReference type="ARBA" id="ARBA00000971"/>
    </source>
</evidence>